<proteinExistence type="predicted"/>
<evidence type="ECO:0000313" key="2">
    <source>
        <dbReference type="Proteomes" id="UP000742786"/>
    </source>
</evidence>
<keyword evidence="2" id="KW-1185">Reference proteome</keyword>
<dbReference type="PANTHER" id="PTHR31118:SF32">
    <property type="entry name" value="KYNURENINE FORMAMIDASE"/>
    <property type="match status" value="1"/>
</dbReference>
<name>A0A916J442_9PROT</name>
<accession>A0A916J442</accession>
<dbReference type="RefSeq" id="WP_220635550.1">
    <property type="nucleotide sequence ID" value="NZ_CAJQUM010000001.1"/>
</dbReference>
<dbReference type="AlphaFoldDB" id="A0A916J442"/>
<dbReference type="Proteomes" id="UP000742786">
    <property type="component" value="Unassembled WGS sequence"/>
</dbReference>
<protein>
    <submittedName>
        <fullName evidence="1">Cyclase family protein</fullName>
    </submittedName>
</protein>
<dbReference type="GO" id="GO:0004061">
    <property type="term" value="F:arylformamidase activity"/>
    <property type="evidence" value="ECO:0007669"/>
    <property type="project" value="InterPro"/>
</dbReference>
<evidence type="ECO:0000313" key="1">
    <source>
        <dbReference type="EMBL" id="CAG4883606.1"/>
    </source>
</evidence>
<gene>
    <name evidence="1" type="ORF">GTOL_11489</name>
</gene>
<dbReference type="Pfam" id="PF04199">
    <property type="entry name" value="Cyclase"/>
    <property type="match status" value="1"/>
</dbReference>
<comment type="caution">
    <text evidence="1">The sequence shown here is derived from an EMBL/GenBank/DDBJ whole genome shotgun (WGS) entry which is preliminary data.</text>
</comment>
<sequence length="271" mass="30080">MSGQALFDILSKAKVYDLGQAYWPAMPVHPFDPPFQFFLYRYHEYVRKSFDEMGIEPGFSDAISLLVTSMHAGTHFDLPIHMSQNNKVMGIDVTPYQRDTGFTKLPEPLHSLEKVPPLLLRAVLLDIPAYKGLDILPERYAITPEDLEGAASRQGVLIQEGDCILVRTGYARFFETDRDAYLNKWAGLSDAAAHWIVARKPKLVGTDNLSLGVPAPFASHRIILVEAGIYVMKSLTLETLAADKHYTSTVVVLPLKIKGGEASLVRPIAIA</sequence>
<dbReference type="GO" id="GO:0019441">
    <property type="term" value="P:L-tryptophan catabolic process to kynurenine"/>
    <property type="evidence" value="ECO:0007669"/>
    <property type="project" value="InterPro"/>
</dbReference>
<dbReference type="InterPro" id="IPR007325">
    <property type="entry name" value="KFase/CYL"/>
</dbReference>
<dbReference type="PANTHER" id="PTHR31118">
    <property type="entry name" value="CYCLASE-LIKE PROTEIN 2"/>
    <property type="match status" value="1"/>
</dbReference>
<dbReference type="SUPFAM" id="SSF102198">
    <property type="entry name" value="Putative cyclase"/>
    <property type="match status" value="1"/>
</dbReference>
<dbReference type="EMBL" id="CAJQUM010000001">
    <property type="protein sequence ID" value="CAG4883606.1"/>
    <property type="molecule type" value="Genomic_DNA"/>
</dbReference>
<dbReference type="InterPro" id="IPR037175">
    <property type="entry name" value="KFase_sf"/>
</dbReference>
<reference evidence="1" key="1">
    <citation type="submission" date="2021-04" db="EMBL/GenBank/DDBJ databases">
        <authorList>
            <person name="Hornung B."/>
        </authorList>
    </citation>
    <scope>NUCLEOTIDE SEQUENCE</scope>
    <source>
        <strain evidence="1">G5G6</strain>
    </source>
</reference>
<dbReference type="Gene3D" id="3.50.30.50">
    <property type="entry name" value="Putative cyclase"/>
    <property type="match status" value="1"/>
</dbReference>
<organism evidence="1 2">
    <name type="scientific">Georgfuchsia toluolica</name>
    <dbReference type="NCBI Taxonomy" id="424218"/>
    <lineage>
        <taxon>Bacteria</taxon>
        <taxon>Pseudomonadati</taxon>
        <taxon>Pseudomonadota</taxon>
        <taxon>Betaproteobacteria</taxon>
        <taxon>Nitrosomonadales</taxon>
        <taxon>Sterolibacteriaceae</taxon>
        <taxon>Georgfuchsia</taxon>
    </lineage>
</organism>